<comment type="similarity">
    <text evidence="1">Belongs to the UPF0751 family.</text>
</comment>
<dbReference type="OrthoDB" id="7829313at2"/>
<organism evidence="3 4">
    <name type="scientific">Bilophila wadsworthia (strain 3_1_6)</name>
    <dbReference type="NCBI Taxonomy" id="563192"/>
    <lineage>
        <taxon>Bacteria</taxon>
        <taxon>Pseudomonadati</taxon>
        <taxon>Thermodesulfobacteriota</taxon>
        <taxon>Desulfovibrionia</taxon>
        <taxon>Desulfovibrionales</taxon>
        <taxon>Desulfovibrionaceae</taxon>
        <taxon>Bilophila</taxon>
    </lineage>
</organism>
<dbReference type="Proteomes" id="UP000006034">
    <property type="component" value="Unassembled WGS sequence"/>
</dbReference>
<dbReference type="Pfam" id="PF10087">
    <property type="entry name" value="DUF2325"/>
    <property type="match status" value="1"/>
</dbReference>
<dbReference type="EMBL" id="ADCP02000001">
    <property type="protein sequence ID" value="EPC05815.1"/>
    <property type="molecule type" value="Genomic_DNA"/>
</dbReference>
<evidence type="ECO:0008006" key="5">
    <source>
        <dbReference type="Google" id="ProtNLM"/>
    </source>
</evidence>
<keyword evidence="4" id="KW-1185">Reference proteome</keyword>
<reference evidence="3 4" key="1">
    <citation type="submission" date="2010-10" db="EMBL/GenBank/DDBJ databases">
        <authorList>
            <consortium name="The Broad Institute Genome Sequencing Platform"/>
            <person name="Ward D."/>
            <person name="Earl A."/>
            <person name="Feldgarden M."/>
            <person name="Young S.K."/>
            <person name="Gargeya S."/>
            <person name="Zeng Q."/>
            <person name="Alvarado L."/>
            <person name="Berlin A."/>
            <person name="Bochicchio J."/>
            <person name="Chapman S.B."/>
            <person name="Chen Z."/>
            <person name="Freedman E."/>
            <person name="Gellesch M."/>
            <person name="Goldberg J."/>
            <person name="Griggs A."/>
            <person name="Gujja S."/>
            <person name="Heilman E."/>
            <person name="Heiman D."/>
            <person name="Howarth C."/>
            <person name="Mehta T."/>
            <person name="Neiman D."/>
            <person name="Pearson M."/>
            <person name="Roberts A."/>
            <person name="Saif S."/>
            <person name="Shea T."/>
            <person name="Shenoy N."/>
            <person name="Sisk P."/>
            <person name="Stolte C."/>
            <person name="Sykes S."/>
            <person name="White J."/>
            <person name="Yandava C."/>
            <person name="Allen-Vercoe E."/>
            <person name="Sibley C."/>
            <person name="Ambrose C.E."/>
            <person name="Strauss J."/>
            <person name="Daigneault M."/>
            <person name="Haas B."/>
            <person name="Nusbaum C."/>
            <person name="Birren B."/>
        </authorList>
    </citation>
    <scope>NUCLEOTIDE SEQUENCE [LARGE SCALE GENOMIC DNA]</scope>
    <source>
        <strain evidence="3 4">3_1_6</strain>
    </source>
</reference>
<comment type="caution">
    <text evidence="3">The sequence shown here is derived from an EMBL/GenBank/DDBJ whole genome shotgun (WGS) entry which is preliminary data.</text>
</comment>
<accession>S2KSW4</accession>
<dbReference type="HOGENOM" id="CLU_042408_0_0_7"/>
<dbReference type="InterPro" id="IPR016772">
    <property type="entry name" value="UCP020408"/>
</dbReference>
<evidence type="ECO:0000256" key="2">
    <source>
        <dbReference type="SAM" id="Coils"/>
    </source>
</evidence>
<dbReference type="eggNOG" id="COG3206">
    <property type="taxonomic scope" value="Bacteria"/>
</dbReference>
<proteinExistence type="inferred from homology"/>
<dbReference type="AlphaFoldDB" id="S2KSW4"/>
<evidence type="ECO:0000313" key="4">
    <source>
        <dbReference type="Proteomes" id="UP000006034"/>
    </source>
</evidence>
<dbReference type="GeneID" id="78084340"/>
<feature type="coiled-coil region" evidence="2">
    <location>
        <begin position="152"/>
        <end position="261"/>
    </location>
</feature>
<gene>
    <name evidence="3" type="ORF">HMPREF0179_05100</name>
</gene>
<sequence>MSWLSQTADAEPALDVASPVSRAVHGIWEADELFRCPLVGMGITLAEQKHLLKKMSLPAVELTPFEMHELFVNAAATENPLSRKMSQLLRRKYEREAAPLRLLSEEDFLAQWKEAFSAGQYVGFLWAAATRRLSDEARRTVYGAVHMAMHGIAEEQTRIRRFIVELERKNEQQANRIRLLKEREAASRGGMEQAEEGRRALAQENAALRDERNRLKAELDAMYEASTALWEIRGPELEAENENLREALASLTQRFEGQRELVNSLLKQGRARFEQGNLPGMAADSCGTCCGRDCDESCPSFDLCSKRVLIVGGVERMESLYREFIEGGGGVLDYHNGSLQGGTRQLERSLRRADIILCPVNCNSHGACIKVKNLAKKHNKTFYMLPNGSLSTISRLLGSESARQEGERA</sequence>
<dbReference type="RefSeq" id="WP_016360438.1">
    <property type="nucleotide sequence ID" value="NZ_KE150238.1"/>
</dbReference>
<evidence type="ECO:0000256" key="1">
    <source>
        <dbReference type="ARBA" id="ARBA00007189"/>
    </source>
</evidence>
<dbReference type="STRING" id="563192.HMPREF0179_05100"/>
<keyword evidence="2" id="KW-0175">Coiled coil</keyword>
<protein>
    <recommendedName>
        <fullName evidence="5">DUF2325 domain-containing protein</fullName>
    </recommendedName>
</protein>
<reference evidence="3 4" key="2">
    <citation type="submission" date="2013-04" db="EMBL/GenBank/DDBJ databases">
        <title>The Genome Sequence of Bilophila wadsworthia 3_1_6.</title>
        <authorList>
            <consortium name="The Broad Institute Genomics Platform"/>
            <person name="Earl A."/>
            <person name="Ward D."/>
            <person name="Feldgarden M."/>
            <person name="Gevers D."/>
            <person name="Sibley C."/>
            <person name="Strauss J."/>
            <person name="Allen-Vercoe E."/>
            <person name="Walker B."/>
            <person name="Young S."/>
            <person name="Zeng Q."/>
            <person name="Gargeya S."/>
            <person name="Fitzgerald M."/>
            <person name="Haas B."/>
            <person name="Abouelleil A."/>
            <person name="Allen A.W."/>
            <person name="Alvarado L."/>
            <person name="Arachchi H.M."/>
            <person name="Berlin A.M."/>
            <person name="Chapman S.B."/>
            <person name="Gainer-Dewar J."/>
            <person name="Goldberg J."/>
            <person name="Griggs A."/>
            <person name="Gujja S."/>
            <person name="Hansen M."/>
            <person name="Howarth C."/>
            <person name="Imamovic A."/>
            <person name="Ireland A."/>
            <person name="Larimer J."/>
            <person name="McCowan C."/>
            <person name="Murphy C."/>
            <person name="Pearson M."/>
            <person name="Poon T.W."/>
            <person name="Priest M."/>
            <person name="Roberts A."/>
            <person name="Saif S."/>
            <person name="Shea T."/>
            <person name="Sisk P."/>
            <person name="Sykes S."/>
            <person name="Wortman J."/>
            <person name="Nusbaum C."/>
            <person name="Birren B."/>
        </authorList>
    </citation>
    <scope>NUCLEOTIDE SEQUENCE [LARGE SCALE GENOMIC DNA]</scope>
    <source>
        <strain evidence="3 4">3_1_6</strain>
    </source>
</reference>
<evidence type="ECO:0000313" key="3">
    <source>
        <dbReference type="EMBL" id="EPC05815.1"/>
    </source>
</evidence>
<name>S2KSW4_BILW3</name>